<dbReference type="InterPro" id="IPR011009">
    <property type="entry name" value="Kinase-like_dom_sf"/>
</dbReference>
<keyword evidence="4" id="KW-0433">Leucine-rich repeat</keyword>
<evidence type="ECO:0000259" key="16">
    <source>
        <dbReference type="PROSITE" id="PS50011"/>
    </source>
</evidence>
<dbReference type="SUPFAM" id="SSF52047">
    <property type="entry name" value="RNI-like"/>
    <property type="match status" value="1"/>
</dbReference>
<name>A0A835MPQ4_9ROSI</name>
<gene>
    <name evidence="17" type="ORF">SADUNF_Sadunf12G0096900</name>
</gene>
<evidence type="ECO:0000256" key="7">
    <source>
        <dbReference type="ARBA" id="ARBA00022737"/>
    </source>
</evidence>
<comment type="caution">
    <text evidence="17">The sequence shown here is derived from an EMBL/GenBank/DDBJ whole genome shotgun (WGS) entry which is preliminary data.</text>
</comment>
<keyword evidence="8 15" id="KW-1133">Transmembrane helix</keyword>
<feature type="compositionally biased region" description="Polar residues" evidence="14">
    <location>
        <begin position="1314"/>
        <end position="1336"/>
    </location>
</feature>
<dbReference type="OrthoDB" id="548214at2759"/>
<dbReference type="Pfam" id="PF08263">
    <property type="entry name" value="LRRNT_2"/>
    <property type="match status" value="1"/>
</dbReference>
<dbReference type="InterPro" id="IPR001611">
    <property type="entry name" value="Leu-rich_rpt"/>
</dbReference>
<dbReference type="InterPro" id="IPR019137">
    <property type="entry name" value="Nck-associated_protein-1"/>
</dbReference>
<dbReference type="Pfam" id="PF00069">
    <property type="entry name" value="Pkinase"/>
    <property type="match status" value="1"/>
</dbReference>
<dbReference type="GO" id="GO:0004672">
    <property type="term" value="F:protein kinase activity"/>
    <property type="evidence" value="ECO:0007669"/>
    <property type="project" value="InterPro"/>
</dbReference>
<dbReference type="Gene3D" id="3.80.10.10">
    <property type="entry name" value="Ribonuclease Inhibitor"/>
    <property type="match status" value="4"/>
</dbReference>
<dbReference type="FunFam" id="1.10.510.10:FF:000445">
    <property type="entry name" value="MDIS1-interacting receptor like kinase 2"/>
    <property type="match status" value="1"/>
</dbReference>
<keyword evidence="6" id="KW-0732">Signal</keyword>
<comment type="similarity">
    <text evidence="11">Belongs to the HEM-1/HEM-2 family.</text>
</comment>
<feature type="binding site" evidence="13">
    <location>
        <position position="2246"/>
    </location>
    <ligand>
        <name>ATP</name>
        <dbReference type="ChEBI" id="CHEBI:30616"/>
    </ligand>
</feature>
<evidence type="ECO:0000256" key="3">
    <source>
        <dbReference type="ARBA" id="ARBA00022512"/>
    </source>
</evidence>
<dbReference type="Pfam" id="PF13855">
    <property type="entry name" value="LRR_8"/>
    <property type="match status" value="1"/>
</dbReference>
<dbReference type="FunFam" id="3.80.10.10:FF:000383">
    <property type="entry name" value="Leucine-rich repeat receptor protein kinase EMS1"/>
    <property type="match status" value="1"/>
</dbReference>
<keyword evidence="7" id="KW-0677">Repeat</keyword>
<keyword evidence="13" id="KW-0547">Nucleotide-binding</keyword>
<dbReference type="InterPro" id="IPR032675">
    <property type="entry name" value="LRR_dom_sf"/>
</dbReference>
<evidence type="ECO:0000256" key="13">
    <source>
        <dbReference type="PROSITE-ProRule" id="PRU10141"/>
    </source>
</evidence>
<dbReference type="SUPFAM" id="SSF52058">
    <property type="entry name" value="L domain-like"/>
    <property type="match status" value="1"/>
</dbReference>
<dbReference type="GO" id="GO:0005524">
    <property type="term" value="F:ATP binding"/>
    <property type="evidence" value="ECO:0007669"/>
    <property type="project" value="UniProtKB-UniRule"/>
</dbReference>
<dbReference type="PANTHER" id="PTHR12093:SF10">
    <property type="entry name" value="MEMBRANE-ASSOCIATED PROTEIN HEM"/>
    <property type="match status" value="1"/>
</dbReference>
<evidence type="ECO:0000256" key="2">
    <source>
        <dbReference type="ARBA" id="ARBA00004191"/>
    </source>
</evidence>
<keyword evidence="13" id="KW-0067">ATP-binding</keyword>
<proteinExistence type="inferred from homology"/>
<feature type="region of interest" description="Disordered" evidence="14">
    <location>
        <begin position="1"/>
        <end position="24"/>
    </location>
</feature>
<dbReference type="InterPro" id="IPR017441">
    <property type="entry name" value="Protein_kinase_ATP_BS"/>
</dbReference>
<dbReference type="GO" id="GO:0016477">
    <property type="term" value="P:cell migration"/>
    <property type="evidence" value="ECO:0007669"/>
    <property type="project" value="TreeGrafter"/>
</dbReference>
<keyword evidence="5 15" id="KW-0812">Transmembrane</keyword>
<feature type="region of interest" description="Disordered" evidence="14">
    <location>
        <begin position="1298"/>
        <end position="1386"/>
    </location>
</feature>
<comment type="similarity">
    <text evidence="12">Belongs to the polygalacturonase-inhibiting protein family.</text>
</comment>
<protein>
    <recommendedName>
        <fullName evidence="16">Protein kinase domain-containing protein</fullName>
    </recommendedName>
</protein>
<evidence type="ECO:0000313" key="17">
    <source>
        <dbReference type="EMBL" id="KAF9671884.1"/>
    </source>
</evidence>
<evidence type="ECO:0000313" key="18">
    <source>
        <dbReference type="Proteomes" id="UP000657918"/>
    </source>
</evidence>
<dbReference type="FunFam" id="3.30.200.20:FF:000328">
    <property type="entry name" value="Leucine-rich repeat protein kinase family protein"/>
    <property type="match status" value="1"/>
</dbReference>
<evidence type="ECO:0000256" key="15">
    <source>
        <dbReference type="SAM" id="Phobius"/>
    </source>
</evidence>
<dbReference type="PROSITE" id="PS00107">
    <property type="entry name" value="PROTEIN_KINASE_ATP"/>
    <property type="match status" value="1"/>
</dbReference>
<dbReference type="GO" id="GO:0030866">
    <property type="term" value="P:cortical actin cytoskeleton organization"/>
    <property type="evidence" value="ECO:0007669"/>
    <property type="project" value="TreeGrafter"/>
</dbReference>
<keyword evidence="18" id="KW-1185">Reference proteome</keyword>
<evidence type="ECO:0000256" key="1">
    <source>
        <dbReference type="ARBA" id="ARBA00004167"/>
    </source>
</evidence>
<dbReference type="FunFam" id="3.80.10.10:FF:000233">
    <property type="entry name" value="Leucine-rich repeat receptor-like protein kinase TDR"/>
    <property type="match status" value="1"/>
</dbReference>
<comment type="subcellular location">
    <subcellularLocation>
        <location evidence="1">Membrane</location>
        <topology evidence="1">Single-pass membrane protein</topology>
    </subcellularLocation>
    <subcellularLocation>
        <location evidence="2">Secreted</location>
        <location evidence="2">Cell wall</location>
    </subcellularLocation>
</comment>
<dbReference type="PANTHER" id="PTHR12093">
    <property type="entry name" value="NCK-ASSOCIATED PROTEIN 1"/>
    <property type="match status" value="1"/>
</dbReference>
<dbReference type="Proteomes" id="UP000657918">
    <property type="component" value="Unassembled WGS sequence"/>
</dbReference>
<sequence>MAKSRQHYSTHNASLSPTGVRSREWEGPSRWTEYLGPDLNSPMASRLSRNKVGSDGQVQSLGGGSHKGLNLQWVVQLTEVAEGLMAKMYRLNQILDFPDPVGHVFSESFWKAGVFPNYPRICLLLSKKFPEHFSKLQLERFSSLTCGKLVQVDKVALDALNDGAEVHLQSLEPWVQLLLDLMAFREQALRLILDLSSTVITLLPHQNSLILHAFMDLFCSFVRVNLFSEKIPRKMMLQMYNLLHAMSRNDRDCDFYHRLVQFIDSYDPPLKGLQEDLNFVSPRIGEVLEAVGPIIFLSRDTTKLRNEGFLSPYHPRYPDILTNSAHPMRAQDLANVTSYREWVLLGYLVCPDELLRVTSIDIALAVLKENLILTVFRDEYVLLHEDYQLYVLPRILESKKMAKSGRTKQKEADLEYSVAKQVEKMISEVHEQALLSCDAIHRERRILLKQEIGRMVLFFTDQPSLLAPNIQMVFSALALAQSEVIWYFQHVGIASSKSKASRAVPVDIDPNDPTIGFLLDGMDHLCCLVRKYIAAIRGYALSYLSSCAGRIRFLLGTPGMVALDLDASLKGLFQQIVKHLENIPKLQGENISAITCDLSEFRKDWLSILMIVTSARSSINIRHLEKATVSTGKEGLLSEGNAAYNWSRCVDELESQLSKHGSLKKLYFYHQHLTIVFRNTMFGPEGRPQHCCAWLGVASSFPECASPIVPEEVTKIGRDAVLYVESLIESIMGGLEGLINILDSEGGFGALETQLLPEQAAFYLNNASRVSIPTSKSPRGAVGFPLPGHESYPENNSAIKMLEAAMQRLTNLCSVLNDMEPICVLNHVFVLREYMREGILGNFRRRLLSVLKTDSDLQRPSVLESLIHRHLSIVHLAEQHISMDLTHGIREVLLTEAFSGPVSSLQLFEKPEEQLTGSATEVVCNWYIENIVKDVSGAGILFTPIHKCFKSTRPVGGYFAESVTDLRELQAFVRVFGGYGVDRLDIMMKEHTAALLNCIDTSLRSNREVLEAVAGSMHSGDRIEREACSRQMVDLDTVIGFCIEGGQALAFDQLLAEAAGVVLDEGAPLIYSLLSGVVKHIPEEIPEKKDIRRIRGVANSVNIVGDHDSEWIRSILEDVGGANDGSWTLLPYLFATFMTSNIWNTTGFNVDTGGFNNNIHCLARCMSAVIAGSELVRLEREHQQRQSLSNGHLGEALDPEIHSRLSAEASIKSAMQLFVKFASGIVLDSWSEANRSHLVAKLIFLDQLCEISPYLPRSSIEAYVPYAILRSVYSQYYTNSPSMPLALLSVSPHHSPAVSLSHASPAAKHPRGDSTPQHSVNDSGFFKGSSSHSQEQLYDMDSGSLRSTDSKHRNVRRSGPLDYSSSRKVKFVEGSTSGSTGPSPLPRFAVSRSGPLMTRYGLGSYYSGLNPIILLSDVDLIATRHSVVVLWMQEEGLPPPDDKLAEVLSTDSSQLTQEKGKRETILKYEKNIEWTNTTPKSEMSKNMSPYLESKPSFPFKKSWLITVSAAKYHQGHMAPKILLSLIPLLVCYAAFTTSFARGEGKEGLKEAEALLEWKASLDNQSQSFLSSWAGDSPCNWVGISCDKSGRVTNISLPGCSLSGTIHNLRFSSFPDLMKFDLSKNSLYGIFPPHISNLSKLTILDLSFNKITGNIPSEISSLKSLTQFSLRFNSMNGPIPASIGNLSSLKYIYFDGNRFSGPIPVEVGNLRSLVHLMLPNNSLSGTIPASIGNMSNVQYIFLYKNELSGSIPAEVGNLRFLKDINLHENNLTGTIPDSMGNLTSSFIATNLGFNKLTGRIPPSLGNLGSLSKLLLQENRFSGSIPPELNNLTRLSSFQIYSNRFTGHLPQDVCRGGLLRNFSAADNYFTGDIPKTLKNCSSLIRLFLHKNKLSGNISEAFGIYPHLNYIDLSDNELYGELSWKWQEFRNLTALRISGNRISGEIPAEIGKATHLQYLDLSSNQIVGRIPKELGKLKLIDLILNDNQLSGDIPFDVTTLSSLQKLGLAANNFSATVLKQLGKFSNLIFLNVSKNRFTGSIPSEMGHLQSLQSLDLSWNSLTGGIAPELGQLSRLVVLNLSHNMLSGLIPTSFSRLQGLTDVDVSYNKLEGPLPDIKAFRGASFEAVRNNTNLCGNATGLEACDALIKTRTGHKKGNKVILLIIIPLLGILLVFVGFLFIFFHGTRKKRSNEAQNKDAFSKWSPEWGLKYENIIEATEEFNSKYCIGEGGYGVVYKAVLPTEQVLAVKKFHRAPEFEKTSLKAFRSEIDVLMGIRHRNIVKLYGFCSHAKHSFLIYEFVEGGSLRNVLQNDEQAVELDWVKRVNLVKGIVNALSYMHHDCAPPIIHRDISSNNVLLDAEFEAHVSGFGSARLLMPDSSNWTSFAGTYGYTAPELAYTMKVDEKCDVYSFGVVVLEVLLGRHPGNFISSLMSISSSSSASSSSALSSSTGHNTLLKDVLDQRLPPPVDKFAKGVAHAVKLALSCLCSDPRNRPTMRQVSSELTTLRPSLPKPFPTIELNDVLLDGNAIG</sequence>
<keyword evidence="3" id="KW-0134">Cell wall</keyword>
<dbReference type="GO" id="GO:0009791">
    <property type="term" value="P:post-embryonic development"/>
    <property type="evidence" value="ECO:0007669"/>
    <property type="project" value="UniProtKB-ARBA"/>
</dbReference>
<dbReference type="GO" id="GO:0000902">
    <property type="term" value="P:cell morphogenesis"/>
    <property type="evidence" value="ECO:0007669"/>
    <property type="project" value="TreeGrafter"/>
</dbReference>
<dbReference type="EMBL" id="JADGMS010000012">
    <property type="protein sequence ID" value="KAF9671884.1"/>
    <property type="molecule type" value="Genomic_DNA"/>
</dbReference>
<evidence type="ECO:0000256" key="14">
    <source>
        <dbReference type="SAM" id="MobiDB-lite"/>
    </source>
</evidence>
<evidence type="ECO:0000256" key="6">
    <source>
        <dbReference type="ARBA" id="ARBA00022729"/>
    </source>
</evidence>
<evidence type="ECO:0000256" key="4">
    <source>
        <dbReference type="ARBA" id="ARBA00022614"/>
    </source>
</evidence>
<dbReference type="Gene3D" id="3.30.200.20">
    <property type="entry name" value="Phosphorylase Kinase, domain 1"/>
    <property type="match status" value="1"/>
</dbReference>
<evidence type="ECO:0000256" key="9">
    <source>
        <dbReference type="ARBA" id="ARBA00023136"/>
    </source>
</evidence>
<keyword evidence="9 15" id="KW-0472">Membrane</keyword>
<dbReference type="InterPro" id="IPR000719">
    <property type="entry name" value="Prot_kinase_dom"/>
</dbReference>
<evidence type="ECO:0000256" key="10">
    <source>
        <dbReference type="ARBA" id="ARBA00023180"/>
    </source>
</evidence>
<keyword evidence="3" id="KW-0964">Secreted</keyword>
<dbReference type="FunFam" id="3.80.10.10:FF:000400">
    <property type="entry name" value="Nuclear pore complex protein NUP107"/>
    <property type="match status" value="1"/>
</dbReference>
<dbReference type="Pfam" id="PF09735">
    <property type="entry name" value="Nckap1"/>
    <property type="match status" value="1"/>
</dbReference>
<accession>A0A835MPQ4</accession>
<dbReference type="GO" id="GO:0030031">
    <property type="term" value="P:cell projection assembly"/>
    <property type="evidence" value="ECO:0007669"/>
    <property type="project" value="TreeGrafter"/>
</dbReference>
<dbReference type="GO" id="GO:0016020">
    <property type="term" value="C:membrane"/>
    <property type="evidence" value="ECO:0007669"/>
    <property type="project" value="UniProtKB-SubCell"/>
</dbReference>
<organism evidence="17 18">
    <name type="scientific">Salix dunnii</name>
    <dbReference type="NCBI Taxonomy" id="1413687"/>
    <lineage>
        <taxon>Eukaryota</taxon>
        <taxon>Viridiplantae</taxon>
        <taxon>Streptophyta</taxon>
        <taxon>Embryophyta</taxon>
        <taxon>Tracheophyta</taxon>
        <taxon>Spermatophyta</taxon>
        <taxon>Magnoliopsida</taxon>
        <taxon>eudicotyledons</taxon>
        <taxon>Gunneridae</taxon>
        <taxon>Pentapetalae</taxon>
        <taxon>rosids</taxon>
        <taxon>fabids</taxon>
        <taxon>Malpighiales</taxon>
        <taxon>Salicaceae</taxon>
        <taxon>Saliceae</taxon>
        <taxon>Salix</taxon>
    </lineage>
</organism>
<dbReference type="SUPFAM" id="SSF56112">
    <property type="entry name" value="Protein kinase-like (PK-like)"/>
    <property type="match status" value="1"/>
</dbReference>
<evidence type="ECO:0000256" key="8">
    <source>
        <dbReference type="ARBA" id="ARBA00022989"/>
    </source>
</evidence>
<dbReference type="InterPro" id="IPR003591">
    <property type="entry name" value="Leu-rich_rpt_typical-subtyp"/>
</dbReference>
<dbReference type="InterPro" id="IPR013210">
    <property type="entry name" value="LRR_N_plant-typ"/>
</dbReference>
<evidence type="ECO:0000256" key="5">
    <source>
        <dbReference type="ARBA" id="ARBA00022692"/>
    </source>
</evidence>
<evidence type="ECO:0000256" key="11">
    <source>
        <dbReference type="ARBA" id="ARBA00037947"/>
    </source>
</evidence>
<keyword evidence="10" id="KW-0325">Glycoprotein</keyword>
<dbReference type="GO" id="GO:0031209">
    <property type="term" value="C:SCAR complex"/>
    <property type="evidence" value="ECO:0007669"/>
    <property type="project" value="TreeGrafter"/>
</dbReference>
<dbReference type="SMART" id="SM00369">
    <property type="entry name" value="LRR_TYP"/>
    <property type="match status" value="8"/>
</dbReference>
<dbReference type="PROSITE" id="PS50011">
    <property type="entry name" value="PROTEIN_KINASE_DOM"/>
    <property type="match status" value="1"/>
</dbReference>
<evidence type="ECO:0000256" key="12">
    <source>
        <dbReference type="ARBA" id="ARBA00038043"/>
    </source>
</evidence>
<dbReference type="Pfam" id="PF00560">
    <property type="entry name" value="LRR_1"/>
    <property type="match status" value="7"/>
</dbReference>
<feature type="compositionally biased region" description="Polar residues" evidence="14">
    <location>
        <begin position="9"/>
        <end position="19"/>
    </location>
</feature>
<dbReference type="Gene3D" id="1.10.510.10">
    <property type="entry name" value="Transferase(Phosphotransferase) domain 1"/>
    <property type="match status" value="1"/>
</dbReference>
<dbReference type="PROSITE" id="PS51450">
    <property type="entry name" value="LRR"/>
    <property type="match status" value="1"/>
</dbReference>
<feature type="transmembrane region" description="Helical" evidence="15">
    <location>
        <begin position="2156"/>
        <end position="2179"/>
    </location>
</feature>
<dbReference type="InterPro" id="IPR008266">
    <property type="entry name" value="Tyr_kinase_AS"/>
</dbReference>
<reference evidence="17 18" key="1">
    <citation type="submission" date="2020-10" db="EMBL/GenBank/DDBJ databases">
        <title>Plant Genome Project.</title>
        <authorList>
            <person name="Zhang R.-G."/>
        </authorList>
    </citation>
    <scope>NUCLEOTIDE SEQUENCE [LARGE SCALE GENOMIC DNA]</scope>
    <source>
        <strain evidence="17">FAFU-HL-1</strain>
        <tissue evidence="17">Leaf</tissue>
    </source>
</reference>
<dbReference type="PROSITE" id="PS00109">
    <property type="entry name" value="PROTEIN_KINASE_TYR"/>
    <property type="match status" value="1"/>
</dbReference>
<feature type="domain" description="Protein kinase" evidence="16">
    <location>
        <begin position="2217"/>
        <end position="2505"/>
    </location>
</feature>